<name>A0AA88M9S0_CHASR</name>
<keyword evidence="3" id="KW-1185">Reference proteome</keyword>
<dbReference type="AlphaFoldDB" id="A0AA88M9S0"/>
<reference evidence="2" key="1">
    <citation type="submission" date="2023-07" db="EMBL/GenBank/DDBJ databases">
        <title>Chromosome-level Genome Assembly of Striped Snakehead (Channa striata).</title>
        <authorList>
            <person name="Liu H."/>
        </authorList>
    </citation>
    <scope>NUCLEOTIDE SEQUENCE</scope>
    <source>
        <strain evidence="2">Gz</strain>
        <tissue evidence="2">Muscle</tissue>
    </source>
</reference>
<evidence type="ECO:0000256" key="1">
    <source>
        <dbReference type="SAM" id="MobiDB-lite"/>
    </source>
</evidence>
<gene>
    <name evidence="2" type="ORF">Q5P01_017604</name>
</gene>
<evidence type="ECO:0000313" key="3">
    <source>
        <dbReference type="Proteomes" id="UP001187415"/>
    </source>
</evidence>
<feature type="region of interest" description="Disordered" evidence="1">
    <location>
        <begin position="145"/>
        <end position="170"/>
    </location>
</feature>
<feature type="region of interest" description="Disordered" evidence="1">
    <location>
        <begin position="1"/>
        <end position="51"/>
    </location>
</feature>
<comment type="caution">
    <text evidence="2">The sequence shown here is derived from an EMBL/GenBank/DDBJ whole genome shotgun (WGS) entry which is preliminary data.</text>
</comment>
<feature type="compositionally biased region" description="Basic and acidic residues" evidence="1">
    <location>
        <begin position="27"/>
        <end position="49"/>
    </location>
</feature>
<dbReference type="Proteomes" id="UP001187415">
    <property type="component" value="Unassembled WGS sequence"/>
</dbReference>
<protein>
    <submittedName>
        <fullName evidence="2">Uncharacterized protein</fullName>
    </submittedName>
</protein>
<evidence type="ECO:0000313" key="2">
    <source>
        <dbReference type="EMBL" id="KAK2833715.1"/>
    </source>
</evidence>
<dbReference type="EMBL" id="JAUPFM010000013">
    <property type="protein sequence ID" value="KAK2833715.1"/>
    <property type="molecule type" value="Genomic_DNA"/>
</dbReference>
<accession>A0AA88M9S0</accession>
<proteinExistence type="predicted"/>
<organism evidence="2 3">
    <name type="scientific">Channa striata</name>
    <name type="common">Snakehead murrel</name>
    <name type="synonym">Ophicephalus striatus</name>
    <dbReference type="NCBI Taxonomy" id="64152"/>
    <lineage>
        <taxon>Eukaryota</taxon>
        <taxon>Metazoa</taxon>
        <taxon>Chordata</taxon>
        <taxon>Craniata</taxon>
        <taxon>Vertebrata</taxon>
        <taxon>Euteleostomi</taxon>
        <taxon>Actinopterygii</taxon>
        <taxon>Neopterygii</taxon>
        <taxon>Teleostei</taxon>
        <taxon>Neoteleostei</taxon>
        <taxon>Acanthomorphata</taxon>
        <taxon>Anabantaria</taxon>
        <taxon>Anabantiformes</taxon>
        <taxon>Channoidei</taxon>
        <taxon>Channidae</taxon>
        <taxon>Channa</taxon>
    </lineage>
</organism>
<sequence>MRRPDSETVTQSASQRRDLSSPVPQEVEQRGGRRRENDGQTDRETDRRVTQRVIVVGSKHQDTTHRRLNTDTGGKATVLANTREAPVTAGVQTSLCPPPVLQAASRYMHATFSEVTTPSVKSFHVLSAGPQTGGKLTIQEVFGDRAPSSHVQSNTDNERTRGFWILSSDP</sequence>